<protein>
    <recommendedName>
        <fullName evidence="4">Hyaluronan/mRNA-binding protein domain-containing protein</fullName>
    </recommendedName>
</protein>
<evidence type="ECO:0000256" key="2">
    <source>
        <dbReference type="ARBA" id="ARBA00022490"/>
    </source>
</evidence>
<feature type="region of interest" description="Disordered" evidence="3">
    <location>
        <begin position="209"/>
        <end position="262"/>
    </location>
</feature>
<dbReference type="SMART" id="SM01233">
    <property type="entry name" value="HABP4_PAI-RBP1"/>
    <property type="match status" value="1"/>
</dbReference>
<dbReference type="AlphaFoldDB" id="H2AR92"/>
<evidence type="ECO:0000256" key="3">
    <source>
        <dbReference type="SAM" id="MobiDB-lite"/>
    </source>
</evidence>
<dbReference type="GO" id="GO:0000723">
    <property type="term" value="P:telomere maintenance"/>
    <property type="evidence" value="ECO:0007669"/>
    <property type="project" value="EnsemblFungi"/>
</dbReference>
<evidence type="ECO:0000259" key="4">
    <source>
        <dbReference type="SMART" id="SM01233"/>
    </source>
</evidence>
<dbReference type="GO" id="GO:0045142">
    <property type="term" value="F:triplex DNA binding"/>
    <property type="evidence" value="ECO:0007669"/>
    <property type="project" value="EnsemblFungi"/>
</dbReference>
<dbReference type="GO" id="GO:0061770">
    <property type="term" value="F:translation elongation factor binding"/>
    <property type="evidence" value="ECO:0007669"/>
    <property type="project" value="EnsemblFungi"/>
</dbReference>
<dbReference type="GeneID" id="13884774"/>
<dbReference type="InterPro" id="IPR006861">
    <property type="entry name" value="HABP4_PAIRBP1-bd"/>
</dbReference>
<evidence type="ECO:0000313" key="6">
    <source>
        <dbReference type="Proteomes" id="UP000005220"/>
    </source>
</evidence>
<gene>
    <name evidence="5" type="primary">KAFR0B05960</name>
    <name evidence="5" type="ORF">KAFR_0B05960</name>
</gene>
<feature type="domain" description="Hyaluronan/mRNA-binding protein" evidence="4">
    <location>
        <begin position="87"/>
        <end position="168"/>
    </location>
</feature>
<dbReference type="FunCoup" id="H2AR92">
    <property type="interactions" value="413"/>
</dbReference>
<organism evidence="5 6">
    <name type="scientific">Kazachstania africana (strain ATCC 22294 / BCRC 22015 / CBS 2517 / CECT 1963 / NBRC 1671 / NRRL Y-8276)</name>
    <name type="common">Yeast</name>
    <name type="synonym">Kluyveromyces africanus</name>
    <dbReference type="NCBI Taxonomy" id="1071382"/>
    <lineage>
        <taxon>Eukaryota</taxon>
        <taxon>Fungi</taxon>
        <taxon>Dikarya</taxon>
        <taxon>Ascomycota</taxon>
        <taxon>Saccharomycotina</taxon>
        <taxon>Saccharomycetes</taxon>
        <taxon>Saccharomycetales</taxon>
        <taxon>Saccharomycetaceae</taxon>
        <taxon>Kazachstania</taxon>
    </lineage>
</organism>
<keyword evidence="2" id="KW-0963">Cytoplasm</keyword>
<dbReference type="GO" id="GO:0006414">
    <property type="term" value="P:translational elongation"/>
    <property type="evidence" value="ECO:0007669"/>
    <property type="project" value="EnsemblFungi"/>
</dbReference>
<dbReference type="EMBL" id="HE650822">
    <property type="protein sequence ID" value="CCF56892.1"/>
    <property type="molecule type" value="Genomic_DNA"/>
</dbReference>
<dbReference type="RefSeq" id="XP_003956027.1">
    <property type="nucleotide sequence ID" value="XM_003955978.1"/>
</dbReference>
<name>H2AR92_KAZAF</name>
<dbReference type="InParanoid" id="H2AR92"/>
<sequence>MSNPFDLLGNDVEDPSVVVPAPKELVKKSTSSKKADVPPPSANPAKANKNRPRPSGNEGAIRDKTAGRQKNRSKDVPASATTKRSNVRRQSDKHSRTGKTDSNKKVSQGWGDDKKELETENAAEQDAEAEIAEEEQETEDASKKMTLEAYLQSQGASDLNKTVEPQNLNKLENAELFVKEQEVYVPATKVKSVKSKQLKTKQFLDFDATFSDSLPKQKRTNVKGPRKNNNQNRTPRRFNKASNGNAVQKDNTIDTANLPSLA</sequence>
<dbReference type="GO" id="GO:0043022">
    <property type="term" value="F:ribosome binding"/>
    <property type="evidence" value="ECO:0007669"/>
    <property type="project" value="EnsemblFungi"/>
</dbReference>
<feature type="compositionally biased region" description="Basic residues" evidence="3">
    <location>
        <begin position="216"/>
        <end position="226"/>
    </location>
</feature>
<dbReference type="STRING" id="1071382.H2AR92"/>
<dbReference type="KEGG" id="kaf:KAFR_0B05960"/>
<feature type="compositionally biased region" description="Basic and acidic residues" evidence="3">
    <location>
        <begin position="89"/>
        <end position="104"/>
    </location>
</feature>
<dbReference type="Pfam" id="PF09598">
    <property type="entry name" value="Stm1_N"/>
    <property type="match status" value="1"/>
</dbReference>
<comment type="subcellular location">
    <subcellularLocation>
        <location evidence="1">Cytoplasm</location>
    </subcellularLocation>
</comment>
<dbReference type="GO" id="GO:0005737">
    <property type="term" value="C:cytoplasm"/>
    <property type="evidence" value="ECO:0007669"/>
    <property type="project" value="UniProtKB-SubCell"/>
</dbReference>
<evidence type="ECO:0000256" key="1">
    <source>
        <dbReference type="ARBA" id="ARBA00004496"/>
    </source>
</evidence>
<dbReference type="OrthoDB" id="5426471at2759"/>
<feature type="compositionally biased region" description="Polar residues" evidence="3">
    <location>
        <begin position="240"/>
        <end position="262"/>
    </location>
</feature>
<dbReference type="eggNOG" id="ENOG502QS5P">
    <property type="taxonomic scope" value="Eukaryota"/>
</dbReference>
<feature type="region of interest" description="Disordered" evidence="3">
    <location>
        <begin position="1"/>
        <end position="148"/>
    </location>
</feature>
<accession>H2AR92</accession>
<dbReference type="HOGENOM" id="CLU_043312_2_0_1"/>
<dbReference type="InterPro" id="IPR019084">
    <property type="entry name" value="STM1-like_N"/>
</dbReference>
<dbReference type="Proteomes" id="UP000005220">
    <property type="component" value="Chromosome 2"/>
</dbReference>
<dbReference type="GO" id="GO:0031929">
    <property type="term" value="P:TOR signaling"/>
    <property type="evidence" value="ECO:0007669"/>
    <property type="project" value="EnsemblFungi"/>
</dbReference>
<keyword evidence="6" id="KW-1185">Reference proteome</keyword>
<reference evidence="5 6" key="1">
    <citation type="journal article" date="2011" name="Proc. Natl. Acad. Sci. U.S.A.">
        <title>Evolutionary erosion of yeast sex chromosomes by mating-type switching accidents.</title>
        <authorList>
            <person name="Gordon J.L."/>
            <person name="Armisen D."/>
            <person name="Proux-Wera E."/>
            <person name="Oheigeartaigh S.S."/>
            <person name="Byrne K.P."/>
            <person name="Wolfe K.H."/>
        </authorList>
    </citation>
    <scope>NUCLEOTIDE SEQUENCE [LARGE SCALE GENOMIC DNA]</scope>
    <source>
        <strain evidence="6">ATCC 22294 / BCRC 22015 / CBS 2517 / CECT 1963 / NBRC 1671 / NRRL Y-8276</strain>
    </source>
</reference>
<dbReference type="GO" id="GO:0030371">
    <property type="term" value="F:translation repressor activity"/>
    <property type="evidence" value="ECO:0007669"/>
    <property type="project" value="EnsemblFungi"/>
</dbReference>
<feature type="compositionally biased region" description="Acidic residues" evidence="3">
    <location>
        <begin position="119"/>
        <end position="139"/>
    </location>
</feature>
<dbReference type="GO" id="GO:0043066">
    <property type="term" value="P:negative regulation of apoptotic process"/>
    <property type="evidence" value="ECO:0007669"/>
    <property type="project" value="EnsemblFungi"/>
</dbReference>
<evidence type="ECO:0000313" key="5">
    <source>
        <dbReference type="EMBL" id="CCF56892.1"/>
    </source>
</evidence>
<dbReference type="GO" id="GO:0141014">
    <property type="term" value="P:ribosome hibernation"/>
    <property type="evidence" value="ECO:0007669"/>
    <property type="project" value="EnsemblFungi"/>
</dbReference>
<dbReference type="GO" id="GO:0042162">
    <property type="term" value="F:telomeric DNA binding"/>
    <property type="evidence" value="ECO:0007669"/>
    <property type="project" value="EnsemblFungi"/>
</dbReference>
<dbReference type="GO" id="GO:0043558">
    <property type="term" value="P:regulation of translational initiation in response to stress"/>
    <property type="evidence" value="ECO:0007669"/>
    <property type="project" value="EnsemblFungi"/>
</dbReference>
<dbReference type="Gene3D" id="6.10.140.1040">
    <property type="match status" value="1"/>
</dbReference>
<proteinExistence type="predicted"/>